<name>A0ABY5S1U7_9HYPH</name>
<keyword evidence="1" id="KW-0614">Plasmid</keyword>
<gene>
    <name evidence="1" type="ORF">HPT29_026515</name>
</gene>
<accession>A0ABY5S1U7</accession>
<evidence type="ECO:0000313" key="1">
    <source>
        <dbReference type="EMBL" id="UVF22239.1"/>
    </source>
</evidence>
<proteinExistence type="predicted"/>
<dbReference type="Proteomes" id="UP001017257">
    <property type="component" value="Plasmid pR24_1"/>
</dbReference>
<dbReference type="EMBL" id="CP102846">
    <property type="protein sequence ID" value="UVF22239.1"/>
    <property type="molecule type" value="Genomic_DNA"/>
</dbReference>
<protein>
    <submittedName>
        <fullName evidence="1">Uncharacterized protein</fullName>
    </submittedName>
</protein>
<geneLocation type="plasmid" evidence="1 2">
    <name>pR24_1</name>
</geneLocation>
<sequence length="1604" mass="171634">MDAGELVSLLSRATGALNPGPRTDAGHLVEARRALAAALVGGQTEASFLDSGVDPSSPGTESLPEDVLEEIRRIAEDTLAAGGEPGLRVVRRELPVRIDHVSDSVPGWAAGWLPEKAIGPFLSEDGRRFWIDIRYRRRQVSLVNALTGQIIGLIPHELPVPAALVINLQQGSVWLDAAAFDPACPPGSFFGVRVRGGNLHLSALPLVSGAVARIAPGTAITLELNIDSPVNPVSVSEGGDARGARADLPSEIRLALVVGGGGSLMAATDATAEAYGEAVSFRAMPGAAPRFLPGLGRLLFPFESNPHRFDVSVVYSDLFPLSGQTRIEDGGWAPVLAIPTGGDPANLGSVDGAGAMVMALGEGLQAEWPFAEAGEIRLGPSQLAIESGRITLAAQGARSAAQEALLLWPEKPSLRRSLIELTARKAIEVSYYASAEEMGGEVVRLSGLRCAANLDRPVLADGGRVPFMSEDGAVTLSLDALGLAFGLTAQAGQPVDPVTGQPQPQPEASFALSNTLLRVASAAFLRVSGVLSAAGAIESGSLSLAFPLLVLLPTLPDPYASNLTLPRRHRELDQGRAGLIVVPTVSWQPAVEPWLNFNLRSRDKDWSDREVPIVPAQQPQEHGIGSTHGQVSERDRRDLSALEEKFARAVGRPVERFVLLDMSSHADQFGVGFGLAMHRREGAEGPVLGLSGVDLVTAAWNLTVFTLPAFHWEPVYNLPNSEINEVFPPSLFSDTDGGPTRLAVPTASLVPVAPQPALSVFLKDMQRETDQLTLSARFTLPFGIIALSELGWRRIPHELVGLQAPDFTEVRPDFQAAGLTGGLQVSLRAPLDLPGGPPPSLPGAALQLDNGHERHNFNPGALTSVLAPVKMIFNGDFGPNATAPRVPVVRIDLSGYGASLFSDWRYPEVPVPGIAQARFDAILGRTLHEVVQAKSLMYPWGVTVVRTITMQRTGSAGVFRRDSGWQAASDGKYDMGPGVIVHPGVVLKLVHVRRIRDTSVTHERSYPNPNNAAEPIRVLLTQVLFDAEALIENATLGADRDGLVTMRDVIGYVQIRPDDGPLSQEQIADLIRAVGPVGGPIDCELDVGRSGLHMRLTRVEVDRTVSAANNPHFVAVARGAVELPNVGQWSVAYRGAGENEPHHLAPGRAVPLIRDRIGGPYRFSEPSDLHQPANPETEYYLLQSTGAQRMLVPRPHVLPNDTTVYGGSTFLFADMYSLAGGVAYFPRSDLCHTMPANTMLRLTGRRKVRLEIPPQPGLSPGQFPISLPERTLSKASALQVRSRFRPGAVVEYKIDSDLKPDWSCRVGPVGILGDFDLLPELMQVVGTIVSSSNEAPQLAEPQMEFGGVLSPVQFVIDLLTTFGLPFPFGVSLTNNTFAFKSGADFSFPLGKIVDELVDAAIKAGPGLMVEVELKTGFGKEADKPGAAYDGALSDSGTWHFYLELASKVQQRILPPFPVFLGGGSKIQIAGKSEGETEVSIYWSAIGTIEAELPLFIKIAGSRSLSIVSRFSIGVNKIGLGVSEEREVEGELLEGLAAVKLSFEMLLIAERHNDDFGLKGSTTLAFDVTYGWIFNKTFEVEFEVDEKLAAAFFIATTVLPMARGF</sequence>
<dbReference type="RefSeq" id="WP_173945856.1">
    <property type="nucleotide sequence ID" value="NZ_CP102846.1"/>
</dbReference>
<organism evidence="1 2">
    <name type="scientific">Microvirga terrae</name>
    <dbReference type="NCBI Taxonomy" id="2740529"/>
    <lineage>
        <taxon>Bacteria</taxon>
        <taxon>Pseudomonadati</taxon>
        <taxon>Pseudomonadota</taxon>
        <taxon>Alphaproteobacteria</taxon>
        <taxon>Hyphomicrobiales</taxon>
        <taxon>Methylobacteriaceae</taxon>
        <taxon>Microvirga</taxon>
    </lineage>
</organism>
<evidence type="ECO:0000313" key="2">
    <source>
        <dbReference type="Proteomes" id="UP001017257"/>
    </source>
</evidence>
<keyword evidence="2" id="KW-1185">Reference proteome</keyword>
<reference evidence="1" key="1">
    <citation type="submission" date="2022-08" db="EMBL/GenBank/DDBJ databases">
        <title>Microvirga terrae sp. nov., isolated from soil.</title>
        <authorList>
            <person name="Kim K.H."/>
            <person name="Seo Y.L."/>
            <person name="Kim J.M."/>
            <person name="Lee J.K."/>
            <person name="Han D.M."/>
            <person name="Jeon C.O."/>
        </authorList>
    </citation>
    <scope>NUCLEOTIDE SEQUENCE</scope>
    <source>
        <strain evidence="1">R24</strain>
        <plasmid evidence="1">pR24_1</plasmid>
    </source>
</reference>